<evidence type="ECO:0000313" key="1">
    <source>
        <dbReference type="EMBL" id="GIY32543.1"/>
    </source>
</evidence>
<reference evidence="1 2" key="1">
    <citation type="submission" date="2021-06" db="EMBL/GenBank/DDBJ databases">
        <title>Caerostris extrusa draft genome.</title>
        <authorList>
            <person name="Kono N."/>
            <person name="Arakawa K."/>
        </authorList>
    </citation>
    <scope>NUCLEOTIDE SEQUENCE [LARGE SCALE GENOMIC DNA]</scope>
</reference>
<organism evidence="1 2">
    <name type="scientific">Caerostris extrusa</name>
    <name type="common">Bark spider</name>
    <name type="synonym">Caerostris bankana</name>
    <dbReference type="NCBI Taxonomy" id="172846"/>
    <lineage>
        <taxon>Eukaryota</taxon>
        <taxon>Metazoa</taxon>
        <taxon>Ecdysozoa</taxon>
        <taxon>Arthropoda</taxon>
        <taxon>Chelicerata</taxon>
        <taxon>Arachnida</taxon>
        <taxon>Araneae</taxon>
        <taxon>Araneomorphae</taxon>
        <taxon>Entelegynae</taxon>
        <taxon>Araneoidea</taxon>
        <taxon>Araneidae</taxon>
        <taxon>Caerostris</taxon>
    </lineage>
</organism>
<accession>A0AAV4SDL1</accession>
<proteinExistence type="predicted"/>
<dbReference type="AlphaFoldDB" id="A0AAV4SDL1"/>
<gene>
    <name evidence="1" type="ORF">CEXT_576051</name>
</gene>
<dbReference type="EMBL" id="BPLR01009522">
    <property type="protein sequence ID" value="GIY32543.1"/>
    <property type="molecule type" value="Genomic_DNA"/>
</dbReference>
<comment type="caution">
    <text evidence="1">The sequence shown here is derived from an EMBL/GenBank/DDBJ whole genome shotgun (WGS) entry which is preliminary data.</text>
</comment>
<dbReference type="Proteomes" id="UP001054945">
    <property type="component" value="Unassembled WGS sequence"/>
</dbReference>
<keyword evidence="2" id="KW-1185">Reference proteome</keyword>
<name>A0AAV4SDL1_CAEEX</name>
<sequence>MPLGQHTLCFGTDIVINHINEAKLCVFALYVIAITTYVDKIFWSFGLEITFINKINEACHCSICNFTHILRRPLESALSLDIAITVINQINEAELCISALYGIAPYVETPIGENVEFNY</sequence>
<evidence type="ECO:0000313" key="2">
    <source>
        <dbReference type="Proteomes" id="UP001054945"/>
    </source>
</evidence>
<protein>
    <submittedName>
        <fullName evidence="1">Uncharacterized protein</fullName>
    </submittedName>
</protein>